<dbReference type="EMBL" id="BPWL01000006">
    <property type="protein sequence ID" value="GJJ11060.1"/>
    <property type="molecule type" value="Genomic_DNA"/>
</dbReference>
<name>A0AAV5ADR5_9AGAM</name>
<dbReference type="Pfam" id="PF20174">
    <property type="entry name" value="DUF6540"/>
    <property type="match status" value="1"/>
</dbReference>
<organism evidence="1 2">
    <name type="scientific">Clathrus columnatus</name>
    <dbReference type="NCBI Taxonomy" id="1419009"/>
    <lineage>
        <taxon>Eukaryota</taxon>
        <taxon>Fungi</taxon>
        <taxon>Dikarya</taxon>
        <taxon>Basidiomycota</taxon>
        <taxon>Agaricomycotina</taxon>
        <taxon>Agaricomycetes</taxon>
        <taxon>Phallomycetidae</taxon>
        <taxon>Phallales</taxon>
        <taxon>Clathraceae</taxon>
        <taxon>Clathrus</taxon>
    </lineage>
</organism>
<evidence type="ECO:0000313" key="2">
    <source>
        <dbReference type="Proteomes" id="UP001050691"/>
    </source>
</evidence>
<comment type="caution">
    <text evidence="1">The sequence shown here is derived from an EMBL/GenBank/DDBJ whole genome shotgun (WGS) entry which is preliminary data.</text>
</comment>
<evidence type="ECO:0000313" key="1">
    <source>
        <dbReference type="EMBL" id="GJJ11060.1"/>
    </source>
</evidence>
<reference evidence="1" key="1">
    <citation type="submission" date="2021-10" db="EMBL/GenBank/DDBJ databases">
        <title>De novo Genome Assembly of Clathrus columnatus (Basidiomycota, Fungi) Using Illumina and Nanopore Sequence Data.</title>
        <authorList>
            <person name="Ogiso-Tanaka E."/>
            <person name="Itagaki H."/>
            <person name="Hosoya T."/>
            <person name="Hosaka K."/>
        </authorList>
    </citation>
    <scope>NUCLEOTIDE SEQUENCE</scope>
    <source>
        <strain evidence="1">MO-923</strain>
    </source>
</reference>
<sequence>MLYSSDRKLYVAHFGHEKLKGARHWALILMKNRRSGKEYQIEGSTITYSYLPPEKNVKPLTISTFLGMTEVGVIPNKRRDEFKQILATVPVVLGDLQWNCQNWVIDAMSTLRKAGFNVQDSSHDELLKRLDALRRKRRISLFSKFRSKQNFKIMSTAMG</sequence>
<proteinExistence type="predicted"/>
<dbReference type="Proteomes" id="UP001050691">
    <property type="component" value="Unassembled WGS sequence"/>
</dbReference>
<dbReference type="AlphaFoldDB" id="A0AAV5ADR5"/>
<protein>
    <submittedName>
        <fullName evidence="1">Uncharacterized protein</fullName>
    </submittedName>
</protein>
<gene>
    <name evidence="1" type="ORF">Clacol_005291</name>
</gene>
<keyword evidence="2" id="KW-1185">Reference proteome</keyword>
<dbReference type="InterPro" id="IPR046670">
    <property type="entry name" value="DUF6540"/>
</dbReference>
<accession>A0AAV5ADR5</accession>